<organism evidence="2 3">
    <name type="scientific">Monoraphidium neglectum</name>
    <dbReference type="NCBI Taxonomy" id="145388"/>
    <lineage>
        <taxon>Eukaryota</taxon>
        <taxon>Viridiplantae</taxon>
        <taxon>Chlorophyta</taxon>
        <taxon>core chlorophytes</taxon>
        <taxon>Chlorophyceae</taxon>
        <taxon>CS clade</taxon>
        <taxon>Sphaeropleales</taxon>
        <taxon>Selenastraceae</taxon>
        <taxon>Monoraphidium</taxon>
    </lineage>
</organism>
<keyword evidence="1" id="KW-0732">Signal</keyword>
<keyword evidence="3" id="KW-1185">Reference proteome</keyword>
<feature type="chain" id="PRO_5012249428" evidence="1">
    <location>
        <begin position="16"/>
        <end position="396"/>
    </location>
</feature>
<dbReference type="EMBL" id="KK104136">
    <property type="protein sequence ID" value="KIY94379.1"/>
    <property type="molecule type" value="Genomic_DNA"/>
</dbReference>
<sequence length="396" mass="40466">MFALAFLALSTAASAQAITEIKLLSSAQLNIDLCVTLINTTQASTGGFGGIRGTGFCPTNKAILSFLGQLGCKGSCAKNPTAFITSNTQLLPFIQRVFSFHQLAGPAVIFGSEFDLITKTAPAAVFNTSLVDVPGTPAAQLSIGLRNINSLSLSGITNLVSPLDGGNKATSTYLNAAINKIPAGAGVGGTPVAVIHAINKVLIPPNTYYTTKKALAAFSNKKVTTAFPGITFAKFLSKWVNAAPKASGFDVATTAISLFASTDAAWNTLATTGLGPITSLEVITKGSNAKNQQQALLKYAVTPNSNWASKVPSSFGGGLSWSNTFGGVKLGLLGPAYSTSLTNTNITLSAPGQDLLVQGSANPNATATTRGLTLFAGASTIFVLPTVPLVPSSTGV</sequence>
<evidence type="ECO:0000313" key="2">
    <source>
        <dbReference type="EMBL" id="KIY94379.1"/>
    </source>
</evidence>
<dbReference type="KEGG" id="mng:MNEG_13583"/>
<dbReference type="GeneID" id="25731060"/>
<evidence type="ECO:0000313" key="3">
    <source>
        <dbReference type="Proteomes" id="UP000054498"/>
    </source>
</evidence>
<gene>
    <name evidence="2" type="ORF">MNEG_13583</name>
</gene>
<reference evidence="2 3" key="1">
    <citation type="journal article" date="2013" name="BMC Genomics">
        <title>Reconstruction of the lipid metabolism for the microalga Monoraphidium neglectum from its genome sequence reveals characteristics suitable for biofuel production.</title>
        <authorList>
            <person name="Bogen C."/>
            <person name="Al-Dilaimi A."/>
            <person name="Albersmeier A."/>
            <person name="Wichmann J."/>
            <person name="Grundmann M."/>
            <person name="Rupp O."/>
            <person name="Lauersen K.J."/>
            <person name="Blifernez-Klassen O."/>
            <person name="Kalinowski J."/>
            <person name="Goesmann A."/>
            <person name="Mussgnug J.H."/>
            <person name="Kruse O."/>
        </authorList>
    </citation>
    <scope>NUCLEOTIDE SEQUENCE [LARGE SCALE GENOMIC DNA]</scope>
    <source>
        <strain evidence="2 3">SAG 48.87</strain>
    </source>
</reference>
<protein>
    <submittedName>
        <fullName evidence="2">Uncharacterized protein</fullName>
    </submittedName>
</protein>
<dbReference type="AlphaFoldDB" id="A0A0D2LRR8"/>
<dbReference type="RefSeq" id="XP_013893399.1">
    <property type="nucleotide sequence ID" value="XM_014037945.1"/>
</dbReference>
<evidence type="ECO:0000256" key="1">
    <source>
        <dbReference type="SAM" id="SignalP"/>
    </source>
</evidence>
<name>A0A0D2LRR8_9CHLO</name>
<accession>A0A0D2LRR8</accession>
<feature type="signal peptide" evidence="1">
    <location>
        <begin position="1"/>
        <end position="15"/>
    </location>
</feature>
<proteinExistence type="predicted"/>
<dbReference type="Proteomes" id="UP000054498">
    <property type="component" value="Unassembled WGS sequence"/>
</dbReference>